<gene>
    <name evidence="3" type="ORF">GCM10017056_04890</name>
</gene>
<accession>A0A8J3GTX4</accession>
<feature type="chain" id="PRO_5035207437" evidence="2">
    <location>
        <begin position="18"/>
        <end position="82"/>
    </location>
</feature>
<feature type="compositionally biased region" description="Low complexity" evidence="1">
    <location>
        <begin position="71"/>
        <end position="82"/>
    </location>
</feature>
<feature type="region of interest" description="Disordered" evidence="1">
    <location>
        <begin position="63"/>
        <end position="82"/>
    </location>
</feature>
<feature type="signal peptide" evidence="2">
    <location>
        <begin position="1"/>
        <end position="17"/>
    </location>
</feature>
<reference evidence="3" key="1">
    <citation type="journal article" date="2014" name="Int. J. Syst. Evol. Microbiol.">
        <title>Complete genome sequence of Corynebacterium casei LMG S-19264T (=DSM 44701T), isolated from a smear-ripened cheese.</title>
        <authorList>
            <consortium name="US DOE Joint Genome Institute (JGI-PGF)"/>
            <person name="Walter F."/>
            <person name="Albersmeier A."/>
            <person name="Kalinowski J."/>
            <person name="Ruckert C."/>
        </authorList>
    </citation>
    <scope>NUCLEOTIDE SEQUENCE</scope>
    <source>
        <strain evidence="3">KCTC 42650</strain>
    </source>
</reference>
<comment type="caution">
    <text evidence="3">The sequence shown here is derived from an EMBL/GenBank/DDBJ whole genome shotgun (WGS) entry which is preliminary data.</text>
</comment>
<sequence>MIRLAAAFALLPGLALAAGGEMPASSVRKIPTETIAVPVTVPKARHMLPPEITDRMRAALEIKLGGPPPADAGAQAAPKTGH</sequence>
<dbReference type="RefSeq" id="WP_189678441.1">
    <property type="nucleotide sequence ID" value="NZ_BNCJ01000001.1"/>
</dbReference>
<evidence type="ECO:0000313" key="3">
    <source>
        <dbReference type="EMBL" id="GHF36127.1"/>
    </source>
</evidence>
<evidence type="ECO:0000313" key="4">
    <source>
        <dbReference type="Proteomes" id="UP000626220"/>
    </source>
</evidence>
<evidence type="ECO:0000256" key="2">
    <source>
        <dbReference type="SAM" id="SignalP"/>
    </source>
</evidence>
<dbReference type="EMBL" id="BNCJ01000001">
    <property type="protein sequence ID" value="GHF36127.1"/>
    <property type="molecule type" value="Genomic_DNA"/>
</dbReference>
<reference evidence="3" key="2">
    <citation type="submission" date="2020-09" db="EMBL/GenBank/DDBJ databases">
        <authorList>
            <person name="Sun Q."/>
            <person name="Kim S."/>
        </authorList>
    </citation>
    <scope>NUCLEOTIDE SEQUENCE</scope>
    <source>
        <strain evidence="3">KCTC 42650</strain>
    </source>
</reference>
<dbReference type="AlphaFoldDB" id="A0A8J3GTX4"/>
<dbReference type="Proteomes" id="UP000626220">
    <property type="component" value="Unassembled WGS sequence"/>
</dbReference>
<name>A0A8J3GTX4_9RHOB</name>
<organism evidence="3 4">
    <name type="scientific">Seohaeicola zhoushanensis</name>
    <dbReference type="NCBI Taxonomy" id="1569283"/>
    <lineage>
        <taxon>Bacteria</taxon>
        <taxon>Pseudomonadati</taxon>
        <taxon>Pseudomonadota</taxon>
        <taxon>Alphaproteobacteria</taxon>
        <taxon>Rhodobacterales</taxon>
        <taxon>Roseobacteraceae</taxon>
        <taxon>Seohaeicola</taxon>
    </lineage>
</organism>
<evidence type="ECO:0000256" key="1">
    <source>
        <dbReference type="SAM" id="MobiDB-lite"/>
    </source>
</evidence>
<keyword evidence="4" id="KW-1185">Reference proteome</keyword>
<proteinExistence type="predicted"/>
<protein>
    <submittedName>
        <fullName evidence="3">Uncharacterized protein</fullName>
    </submittedName>
</protein>
<keyword evidence="2" id="KW-0732">Signal</keyword>